<name>A0A3B0YLW1_9ZZZZ</name>
<protein>
    <submittedName>
        <fullName evidence="2">Uncharacterized protein</fullName>
    </submittedName>
</protein>
<sequence>MDSYYSEAVVKHPSGFVSLFVFLGHVVVSKCDK</sequence>
<feature type="transmembrane region" description="Helical" evidence="1">
    <location>
        <begin position="12"/>
        <end position="28"/>
    </location>
</feature>
<keyword evidence="1" id="KW-1133">Transmembrane helix</keyword>
<dbReference type="AlphaFoldDB" id="A0A3B0YLW1"/>
<proteinExistence type="predicted"/>
<reference evidence="2" key="1">
    <citation type="submission" date="2018-06" db="EMBL/GenBank/DDBJ databases">
        <authorList>
            <person name="Zhirakovskaya E."/>
        </authorList>
    </citation>
    <scope>NUCLEOTIDE SEQUENCE</scope>
</reference>
<dbReference type="EMBL" id="UOFJ01000417">
    <property type="protein sequence ID" value="VAW69366.1"/>
    <property type="molecule type" value="Genomic_DNA"/>
</dbReference>
<gene>
    <name evidence="2" type="ORF">MNBD_GAMMA10-2663</name>
</gene>
<keyword evidence="1" id="KW-0472">Membrane</keyword>
<evidence type="ECO:0000313" key="2">
    <source>
        <dbReference type="EMBL" id="VAW69366.1"/>
    </source>
</evidence>
<organism evidence="2">
    <name type="scientific">hydrothermal vent metagenome</name>
    <dbReference type="NCBI Taxonomy" id="652676"/>
    <lineage>
        <taxon>unclassified sequences</taxon>
        <taxon>metagenomes</taxon>
        <taxon>ecological metagenomes</taxon>
    </lineage>
</organism>
<keyword evidence="1" id="KW-0812">Transmembrane</keyword>
<evidence type="ECO:0000256" key="1">
    <source>
        <dbReference type="SAM" id="Phobius"/>
    </source>
</evidence>
<accession>A0A3B0YLW1</accession>